<evidence type="ECO:0000313" key="1">
    <source>
        <dbReference type="EMBL" id="MFK4753467.1"/>
    </source>
</evidence>
<keyword evidence="2" id="KW-1185">Reference proteome</keyword>
<organism evidence="1 2">
    <name type="scientific">Oceanobacter antarcticus</name>
    <dbReference type="NCBI Taxonomy" id="3133425"/>
    <lineage>
        <taxon>Bacteria</taxon>
        <taxon>Pseudomonadati</taxon>
        <taxon>Pseudomonadota</taxon>
        <taxon>Gammaproteobacteria</taxon>
        <taxon>Oceanospirillales</taxon>
        <taxon>Oceanospirillaceae</taxon>
        <taxon>Oceanobacter</taxon>
    </lineage>
</organism>
<name>A0ABW8NKI9_9GAMM</name>
<dbReference type="InterPro" id="IPR007236">
    <property type="entry name" value="SlyX"/>
</dbReference>
<comment type="caution">
    <text evidence="1">The sequence shown here is derived from an EMBL/GenBank/DDBJ whole genome shotgun (WGS) entry which is preliminary data.</text>
</comment>
<dbReference type="RefSeq" id="WP_369857450.1">
    <property type="nucleotide sequence ID" value="NZ_JBBKTX010000016.1"/>
</dbReference>
<reference evidence="1 2" key="1">
    <citation type="submission" date="2024-03" db="EMBL/GenBank/DDBJ databases">
        <title>High-quality draft genome sequence of Oceanobacter sp. wDCs-4.</title>
        <authorList>
            <person name="Dong C."/>
        </authorList>
    </citation>
    <scope>NUCLEOTIDE SEQUENCE [LARGE SCALE GENOMIC DNA]</scope>
    <source>
        <strain evidence="2">wDCs-4</strain>
    </source>
</reference>
<dbReference type="Pfam" id="PF04102">
    <property type="entry name" value="SlyX"/>
    <property type="match status" value="1"/>
</dbReference>
<dbReference type="Proteomes" id="UP001620597">
    <property type="component" value="Unassembled WGS sequence"/>
</dbReference>
<accession>A0ABW8NKI9</accession>
<gene>
    <name evidence="1" type="ORF">WG929_13705</name>
</gene>
<sequence>MSNTPNAPELIHALDRITELETRLSYMDETVETLNDQITRLSADFTLAHQAMQLMNRRLEQLAANTGDIKSAQDDAPPPHY</sequence>
<dbReference type="Gene3D" id="1.20.5.300">
    <property type="match status" value="1"/>
</dbReference>
<dbReference type="PANTHER" id="PTHR36508:SF1">
    <property type="entry name" value="PROTEIN SLYX"/>
    <property type="match status" value="1"/>
</dbReference>
<evidence type="ECO:0000313" key="2">
    <source>
        <dbReference type="Proteomes" id="UP001620597"/>
    </source>
</evidence>
<protein>
    <submittedName>
        <fullName evidence="1">SlyX family protein</fullName>
    </submittedName>
</protein>
<dbReference type="PANTHER" id="PTHR36508">
    <property type="entry name" value="PROTEIN SLYX"/>
    <property type="match status" value="1"/>
</dbReference>
<dbReference type="EMBL" id="JBBKTX010000016">
    <property type="protein sequence ID" value="MFK4753467.1"/>
    <property type="molecule type" value="Genomic_DNA"/>
</dbReference>
<proteinExistence type="predicted"/>